<dbReference type="InterPro" id="IPR009057">
    <property type="entry name" value="Homeodomain-like_sf"/>
</dbReference>
<gene>
    <name evidence="7" type="ORF">CP972_26865</name>
</gene>
<keyword evidence="1" id="KW-0805">Transcription regulation</keyword>
<proteinExistence type="predicted"/>
<dbReference type="InterPro" id="IPR023772">
    <property type="entry name" value="DNA-bd_HTH_TetR-type_CS"/>
</dbReference>
<evidence type="ECO:0000256" key="4">
    <source>
        <dbReference type="PROSITE-ProRule" id="PRU00335"/>
    </source>
</evidence>
<dbReference type="SUPFAM" id="SSF46689">
    <property type="entry name" value="Homeodomain-like"/>
    <property type="match status" value="1"/>
</dbReference>
<dbReference type="Gene3D" id="1.10.357.10">
    <property type="entry name" value="Tetracycline Repressor, domain 2"/>
    <property type="match status" value="1"/>
</dbReference>
<dbReference type="Proteomes" id="UP000326041">
    <property type="component" value="Chromosome"/>
</dbReference>
<dbReference type="PANTHER" id="PTHR30055:SF234">
    <property type="entry name" value="HTH-TYPE TRANSCRIPTIONAL REGULATOR BETI"/>
    <property type="match status" value="1"/>
</dbReference>
<keyword evidence="8" id="KW-1185">Reference proteome</keyword>
<feature type="domain" description="HTH tetR-type" evidence="6">
    <location>
        <begin position="4"/>
        <end position="64"/>
    </location>
</feature>
<dbReference type="InterPro" id="IPR001647">
    <property type="entry name" value="HTH_TetR"/>
</dbReference>
<feature type="compositionally biased region" description="Basic and acidic residues" evidence="5">
    <location>
        <begin position="208"/>
        <end position="217"/>
    </location>
</feature>
<dbReference type="PANTHER" id="PTHR30055">
    <property type="entry name" value="HTH-TYPE TRANSCRIPTIONAL REGULATOR RUTR"/>
    <property type="match status" value="1"/>
</dbReference>
<keyword evidence="3" id="KW-0804">Transcription</keyword>
<feature type="region of interest" description="Disordered" evidence="5">
    <location>
        <begin position="193"/>
        <end position="217"/>
    </location>
</feature>
<dbReference type="PROSITE" id="PS01081">
    <property type="entry name" value="HTH_TETR_1"/>
    <property type="match status" value="1"/>
</dbReference>
<dbReference type="PRINTS" id="PR00455">
    <property type="entry name" value="HTHTETR"/>
</dbReference>
<organism evidence="7 8">
    <name type="scientific">Streptomyces prasinus</name>
    <dbReference type="NCBI Taxonomy" id="67345"/>
    <lineage>
        <taxon>Bacteria</taxon>
        <taxon>Bacillati</taxon>
        <taxon>Actinomycetota</taxon>
        <taxon>Actinomycetes</taxon>
        <taxon>Kitasatosporales</taxon>
        <taxon>Streptomycetaceae</taxon>
        <taxon>Streptomyces</taxon>
    </lineage>
</organism>
<evidence type="ECO:0000256" key="3">
    <source>
        <dbReference type="ARBA" id="ARBA00023163"/>
    </source>
</evidence>
<evidence type="ECO:0000259" key="6">
    <source>
        <dbReference type="PROSITE" id="PS50977"/>
    </source>
</evidence>
<reference evidence="7 8" key="1">
    <citation type="submission" date="2017-09" db="EMBL/GenBank/DDBJ databases">
        <authorList>
            <person name="Lee N."/>
            <person name="Cho B.-K."/>
        </authorList>
    </citation>
    <scope>NUCLEOTIDE SEQUENCE [LARGE SCALE GENOMIC DNA]</scope>
    <source>
        <strain evidence="7 8">ATCC 13879</strain>
    </source>
</reference>
<dbReference type="PROSITE" id="PS50977">
    <property type="entry name" value="HTH_TETR_2"/>
    <property type="match status" value="1"/>
</dbReference>
<keyword evidence="2 4" id="KW-0238">DNA-binding</keyword>
<dbReference type="Pfam" id="PF00440">
    <property type="entry name" value="TetR_N"/>
    <property type="match status" value="1"/>
</dbReference>
<name>A0ABX6B5R5_9ACTN</name>
<evidence type="ECO:0000313" key="8">
    <source>
        <dbReference type="Proteomes" id="UP000326041"/>
    </source>
</evidence>
<sequence>MEPDARRAEILGAARGLFGARSYGTVSLADIAAEAGVTRALVSHYFGGKRQLYLEVVRQMMVVPASVSARLPPIGAEERVAICVDRWLEVVERNREMWLSAIGLEALGDDPEIDRIMLEADEIATDRILEAVMMTDVTDGRQKLRAMIRAHSGMLKAASREWLVRGTLGRGDLHVMLTRTVLHLVHTVFPALRDDRGHPRAPAPGPAQEREGPYPDS</sequence>
<protein>
    <submittedName>
        <fullName evidence="7">TetR/AcrR family transcriptional regulator</fullName>
    </submittedName>
</protein>
<dbReference type="InterPro" id="IPR050109">
    <property type="entry name" value="HTH-type_TetR-like_transc_reg"/>
</dbReference>
<evidence type="ECO:0000256" key="1">
    <source>
        <dbReference type="ARBA" id="ARBA00023015"/>
    </source>
</evidence>
<evidence type="ECO:0000256" key="5">
    <source>
        <dbReference type="SAM" id="MobiDB-lite"/>
    </source>
</evidence>
<feature type="DNA-binding region" description="H-T-H motif" evidence="4">
    <location>
        <begin position="27"/>
        <end position="46"/>
    </location>
</feature>
<dbReference type="EMBL" id="CP023697">
    <property type="protein sequence ID" value="QEV10522.1"/>
    <property type="molecule type" value="Genomic_DNA"/>
</dbReference>
<accession>A0ABX6B5R5</accession>
<evidence type="ECO:0000256" key="2">
    <source>
        <dbReference type="ARBA" id="ARBA00023125"/>
    </source>
</evidence>
<evidence type="ECO:0000313" key="7">
    <source>
        <dbReference type="EMBL" id="QEV10522.1"/>
    </source>
</evidence>